<dbReference type="Gene3D" id="3.90.550.10">
    <property type="entry name" value="Spore Coat Polysaccharide Biosynthesis Protein SpsA, Chain A"/>
    <property type="match status" value="1"/>
</dbReference>
<sequence length="255" mass="29375">MLTVSTQLAREDDLATFTQMLKSVSFADEILIFNLERTDPAALSLFHRFHARIIEVKTPPVIERIRNRQIREAKGDWVLVMDYDEIIPPKLATEIKTIISRSPSFAAYQIKRRNYSLGMPLSHGGFGADYVHRLFNRARFRTWPPTIHSTPQVDGPVGRLHATMEHHKDASLSQMVIKTNRYSKIEAQQFLDGGLALVTRFTLIRKIGMEFCRRYILKLGFLDGRIGLLQALYQSYSVFLTYAKLYELQKKGQRG</sequence>
<accession>A0A1F4VZE7</accession>
<dbReference type="Proteomes" id="UP000176614">
    <property type="component" value="Unassembled WGS sequence"/>
</dbReference>
<dbReference type="InterPro" id="IPR029044">
    <property type="entry name" value="Nucleotide-diphossugar_trans"/>
</dbReference>
<dbReference type="SUPFAM" id="SSF53448">
    <property type="entry name" value="Nucleotide-diphospho-sugar transferases"/>
    <property type="match status" value="1"/>
</dbReference>
<protein>
    <recommendedName>
        <fullName evidence="3">Glycosyltransferase 2-like domain-containing protein</fullName>
    </recommendedName>
</protein>
<evidence type="ECO:0000313" key="2">
    <source>
        <dbReference type="Proteomes" id="UP000176614"/>
    </source>
</evidence>
<reference evidence="1 2" key="1">
    <citation type="journal article" date="2016" name="Nat. Commun.">
        <title>Thousands of microbial genomes shed light on interconnected biogeochemical processes in an aquifer system.</title>
        <authorList>
            <person name="Anantharaman K."/>
            <person name="Brown C.T."/>
            <person name="Hug L.A."/>
            <person name="Sharon I."/>
            <person name="Castelle C.J."/>
            <person name="Probst A.J."/>
            <person name="Thomas B.C."/>
            <person name="Singh A."/>
            <person name="Wilkins M.J."/>
            <person name="Karaoz U."/>
            <person name="Brodie E.L."/>
            <person name="Williams K.H."/>
            <person name="Hubbard S.S."/>
            <person name="Banfield J.F."/>
        </authorList>
    </citation>
    <scope>NUCLEOTIDE SEQUENCE [LARGE SCALE GENOMIC DNA]</scope>
</reference>
<comment type="caution">
    <text evidence="1">The sequence shown here is derived from an EMBL/GenBank/DDBJ whole genome shotgun (WGS) entry which is preliminary data.</text>
</comment>
<name>A0A1F4VZE7_UNCKA</name>
<evidence type="ECO:0008006" key="3">
    <source>
        <dbReference type="Google" id="ProtNLM"/>
    </source>
</evidence>
<gene>
    <name evidence="1" type="ORF">A2264_04895</name>
</gene>
<evidence type="ECO:0000313" key="1">
    <source>
        <dbReference type="EMBL" id="OGC62534.1"/>
    </source>
</evidence>
<proteinExistence type="predicted"/>
<dbReference type="EMBL" id="MEVT01000016">
    <property type="protein sequence ID" value="OGC62534.1"/>
    <property type="molecule type" value="Genomic_DNA"/>
</dbReference>
<dbReference type="CDD" id="cd02511">
    <property type="entry name" value="Beta4Glucosyltransferase"/>
    <property type="match status" value="1"/>
</dbReference>
<organism evidence="1 2">
    <name type="scientific">candidate division WWE3 bacterium RIFOXYA2_FULL_46_9</name>
    <dbReference type="NCBI Taxonomy" id="1802636"/>
    <lineage>
        <taxon>Bacteria</taxon>
        <taxon>Katanobacteria</taxon>
    </lineage>
</organism>
<dbReference type="AlphaFoldDB" id="A0A1F4VZE7"/>